<gene>
    <name evidence="2" type="ordered locus">Msip34_0411</name>
</gene>
<dbReference type="STRING" id="582744.Msip34_0411"/>
<dbReference type="KEGG" id="mei:Msip34_0411"/>
<name>C6X939_METGS</name>
<protein>
    <submittedName>
        <fullName evidence="2">Uncharacterized protein</fullName>
    </submittedName>
</protein>
<dbReference type="eggNOG" id="ENOG50310FZ">
    <property type="taxonomic scope" value="Bacteria"/>
</dbReference>
<feature type="compositionally biased region" description="Low complexity" evidence="1">
    <location>
        <begin position="76"/>
        <end position="90"/>
    </location>
</feature>
<dbReference type="InterPro" id="IPR045646">
    <property type="entry name" value="DUF6402"/>
</dbReference>
<feature type="compositionally biased region" description="Acidic residues" evidence="1">
    <location>
        <begin position="98"/>
        <end position="108"/>
    </location>
</feature>
<proteinExistence type="predicted"/>
<keyword evidence="3" id="KW-1185">Reference proteome</keyword>
<dbReference type="HOGENOM" id="CLU_050206_0_0_4"/>
<dbReference type="Pfam" id="PF19940">
    <property type="entry name" value="DUF6402"/>
    <property type="match status" value="1"/>
</dbReference>
<reference evidence="2 3" key="2">
    <citation type="journal article" date="2011" name="J. Bacteriol.">
        <title>Genomes of three methylotrophs from a single niche uncover genetic and metabolic divergence of Methylophilaceae.</title>
        <authorList>
            <person name="Lapidus A."/>
            <person name="Clum A."/>
            <person name="Labutti K."/>
            <person name="Kaluzhnaya M.G."/>
            <person name="Lim S."/>
            <person name="Beck D.A."/>
            <person name="Glavina Del Rio T."/>
            <person name="Nolan M."/>
            <person name="Mavromatis K."/>
            <person name="Huntemann M."/>
            <person name="Lucas S."/>
            <person name="Lidstrom M.E."/>
            <person name="Ivanova N."/>
            <person name="Chistoserdova L."/>
        </authorList>
    </citation>
    <scope>NUCLEOTIDE SEQUENCE [LARGE SCALE GENOMIC DNA]</scope>
    <source>
        <strain evidence="2 3">SIP3-4</strain>
    </source>
</reference>
<sequence length="443" mass="50342">MSLFDQLADRVSQYQQQLKKGRYPFLATETSGLSRAWVLKQHADGCRPVKAQASIAMDKSPPPLDDEPPEPAPSRTSAPPGTGNTPPATAQKSRSSQVDDDDDDEEDCPPPFDMLDLPKGMEAMGFKYAAYCARRWFNGRAHVIPDKSDTMFDEAFVDTDSLKLSWVLGFGDVRKHYDWLLDSELESTAHENIYNIEARKILVNKLKKFVTSYDYQYVGTLDTLANCGNDKQLLHKRFQFQFADVPMLDVVANLKTAYQGVGMNDLAAAIGNFSLYAAIASAEIRVARYNRYDPAPWRHCLHATVTITHVYVYVIDRYSFNDPASSASQYLGHWNRRGVIIALNAALADVISSKAFPEGQFELGNDARYYLPSIPDHLDKPVDIKSQLRKSEVFYPVRNRHFRQWRELKKRGGDFVIYSDFKRIKLAKPIVVDLGEICWEYKR</sequence>
<evidence type="ECO:0000313" key="3">
    <source>
        <dbReference type="Proteomes" id="UP000002743"/>
    </source>
</evidence>
<evidence type="ECO:0000256" key="1">
    <source>
        <dbReference type="SAM" id="MobiDB-lite"/>
    </source>
</evidence>
<accession>C6X939</accession>
<reference evidence="3" key="1">
    <citation type="submission" date="2009-07" db="EMBL/GenBank/DDBJ databases">
        <title>Complete sequence of chromosome of Methylovorus sp. SIP3-4.</title>
        <authorList>
            <person name="Lucas S."/>
            <person name="Copeland A."/>
            <person name="Lapidus A."/>
            <person name="Glavina del Rio T."/>
            <person name="Tice H."/>
            <person name="Bruce D."/>
            <person name="Goodwin L."/>
            <person name="Pitluck S."/>
            <person name="Clum A."/>
            <person name="Larimer F."/>
            <person name="Land M."/>
            <person name="Hauser L."/>
            <person name="Kyrpides N."/>
            <person name="Mikhailova N."/>
            <person name="Kayluzhnaya M."/>
            <person name="Chistoserdova L."/>
        </authorList>
    </citation>
    <scope>NUCLEOTIDE SEQUENCE [LARGE SCALE GENOMIC DNA]</scope>
    <source>
        <strain evidence="3">SIP3-4</strain>
    </source>
</reference>
<dbReference type="EMBL" id="CP001674">
    <property type="protein sequence ID" value="ACT49659.1"/>
    <property type="molecule type" value="Genomic_DNA"/>
</dbReference>
<evidence type="ECO:0000313" key="2">
    <source>
        <dbReference type="EMBL" id="ACT49659.1"/>
    </source>
</evidence>
<organism evidence="2 3">
    <name type="scientific">Methylovorus glucosotrophus (strain SIP3-4)</name>
    <dbReference type="NCBI Taxonomy" id="582744"/>
    <lineage>
        <taxon>Bacteria</taxon>
        <taxon>Pseudomonadati</taxon>
        <taxon>Pseudomonadota</taxon>
        <taxon>Betaproteobacteria</taxon>
        <taxon>Nitrosomonadales</taxon>
        <taxon>Methylophilaceae</taxon>
        <taxon>Methylovorus</taxon>
    </lineage>
</organism>
<dbReference type="AlphaFoldDB" id="C6X939"/>
<dbReference type="Proteomes" id="UP000002743">
    <property type="component" value="Chromosome"/>
</dbReference>
<feature type="region of interest" description="Disordered" evidence="1">
    <location>
        <begin position="55"/>
        <end position="116"/>
    </location>
</feature>